<evidence type="ECO:0000256" key="1">
    <source>
        <dbReference type="ARBA" id="ARBA00008798"/>
    </source>
</evidence>
<dbReference type="PROSITE" id="PS50044">
    <property type="entry name" value="SIGMA54_3"/>
    <property type="match status" value="1"/>
</dbReference>
<dbReference type="PANTHER" id="PTHR32248">
    <property type="entry name" value="RNA POLYMERASE SIGMA-54 FACTOR"/>
    <property type="match status" value="1"/>
</dbReference>
<keyword evidence="5 9" id="KW-0805">Transcription regulation</keyword>
<dbReference type="Gene3D" id="1.10.10.1330">
    <property type="entry name" value="RNA polymerase sigma-54 factor, core-binding domain"/>
    <property type="match status" value="1"/>
</dbReference>
<comment type="similarity">
    <text evidence="1 9">Belongs to the sigma-54 factor family.</text>
</comment>
<dbReference type="Pfam" id="PF00309">
    <property type="entry name" value="Sigma54_AID"/>
    <property type="match status" value="1"/>
</dbReference>
<dbReference type="NCBIfam" id="TIGR02395">
    <property type="entry name" value="rpoN_sigma"/>
    <property type="match status" value="1"/>
</dbReference>
<keyword evidence="8 9" id="KW-0804">Transcription</keyword>
<sequence>MPVSIRQGITATVSQQQTLTVQQQQSLKLLQYSGVELEAELNKMLLDNPMLELDLNNGFDETNQGQGESDSLLEYANTEAEDFSMYQSTFDEDDYTPEIIATISLQDYLLEQLSTSDVDDFQKSLVSYLIGDLDDNGYLSSDLAELTTLVSEELDKDVSLTELQYALRILQSFEPSGIGARNLAECLLLQLDDDILTLSLDIDEGIIEKARQICKRGFAGLEALAKADVQQLLTWLETDIESIRQVHHLIQQLNPKPGRLYSSKEADFAIPDLLCRYVEGKWELVLNPQVLPKLRIQPDYERVIKVMDKKRLAENAAMNEQLKQARLFMLQLNQRFATILMVGQAILQEQYAFFEHGLSALKPLTLKVIADQLSLHESTISRAVNQKFIATPHGIFELKRFFTNAIATQEGEDASAASVQLKIKQLIEQENKAKPLSDSKLVNLLEKQGIVIARRTVAKYREGMNIPATSIRKAQALLSGSE</sequence>
<dbReference type="PROSITE" id="PS00717">
    <property type="entry name" value="SIGMA54_1"/>
    <property type="match status" value="1"/>
</dbReference>
<protein>
    <recommendedName>
        <fullName evidence="9">RNA polymerase sigma-54 factor</fullName>
    </recommendedName>
</protein>
<accession>V8G4X0</accession>
<comment type="caution">
    <text evidence="12">The sequence shown here is derived from an EMBL/GenBank/DDBJ whole genome shotgun (WGS) entry which is preliminary data.</text>
</comment>
<evidence type="ECO:0000256" key="9">
    <source>
        <dbReference type="PIRNR" id="PIRNR000774"/>
    </source>
</evidence>
<comment type="function">
    <text evidence="9">Sigma factors are initiation factors that promote the attachment of RNA polymerase to specific initiation sites and are then released.</text>
</comment>
<dbReference type="AlphaFoldDB" id="V8G4X0"/>
<keyword evidence="13" id="KW-1185">Reference proteome</keyword>
<dbReference type="GO" id="GO:0016779">
    <property type="term" value="F:nucleotidyltransferase activity"/>
    <property type="evidence" value="ECO:0007669"/>
    <property type="project" value="UniProtKB-KW"/>
</dbReference>
<evidence type="ECO:0000256" key="6">
    <source>
        <dbReference type="ARBA" id="ARBA00023082"/>
    </source>
</evidence>
<reference evidence="12 13" key="1">
    <citation type="submission" date="2013-11" db="EMBL/GenBank/DDBJ databases">
        <title>Genomic analysis of Pelistega sp. HM-7.</title>
        <authorList>
            <person name="Kumbhare S.V."/>
            <person name="Shetty S.A."/>
            <person name="Sharma O."/>
            <person name="Dhotre D.P."/>
        </authorList>
    </citation>
    <scope>NUCLEOTIDE SEQUENCE [LARGE SCALE GENOMIC DNA]</scope>
    <source>
        <strain evidence="12 13">HM-7</strain>
    </source>
</reference>
<dbReference type="Gene3D" id="1.10.10.60">
    <property type="entry name" value="Homeodomain-like"/>
    <property type="match status" value="1"/>
</dbReference>
<dbReference type="InterPro" id="IPR038709">
    <property type="entry name" value="RpoN_core-bd_sf"/>
</dbReference>
<dbReference type="PANTHER" id="PTHR32248:SF4">
    <property type="entry name" value="RNA POLYMERASE SIGMA-54 FACTOR"/>
    <property type="match status" value="1"/>
</dbReference>
<keyword evidence="7 9" id="KW-0238">DNA-binding</keyword>
<evidence type="ECO:0000259" key="11">
    <source>
        <dbReference type="Pfam" id="PF04963"/>
    </source>
</evidence>
<evidence type="ECO:0000256" key="2">
    <source>
        <dbReference type="ARBA" id="ARBA00022478"/>
    </source>
</evidence>
<evidence type="ECO:0000256" key="8">
    <source>
        <dbReference type="ARBA" id="ARBA00023163"/>
    </source>
</evidence>
<proteinExistence type="inferred from homology"/>
<dbReference type="PRINTS" id="PR00045">
    <property type="entry name" value="SIGMA54FCT"/>
</dbReference>
<dbReference type="GO" id="GO:0001216">
    <property type="term" value="F:DNA-binding transcription activator activity"/>
    <property type="evidence" value="ECO:0007669"/>
    <property type="project" value="InterPro"/>
</dbReference>
<dbReference type="EMBL" id="AYSV01000087">
    <property type="protein sequence ID" value="ETD70737.1"/>
    <property type="molecule type" value="Genomic_DNA"/>
</dbReference>
<dbReference type="Pfam" id="PF04963">
    <property type="entry name" value="Sigma54_CBD"/>
    <property type="match status" value="1"/>
</dbReference>
<evidence type="ECO:0000256" key="3">
    <source>
        <dbReference type="ARBA" id="ARBA00022679"/>
    </source>
</evidence>
<feature type="domain" description="RNA polymerase sigma factor 54 DNA-binding" evidence="10">
    <location>
        <begin position="317"/>
        <end position="473"/>
    </location>
</feature>
<evidence type="ECO:0000256" key="5">
    <source>
        <dbReference type="ARBA" id="ARBA00023015"/>
    </source>
</evidence>
<dbReference type="GO" id="GO:0003677">
    <property type="term" value="F:DNA binding"/>
    <property type="evidence" value="ECO:0007669"/>
    <property type="project" value="UniProtKB-KW"/>
</dbReference>
<dbReference type="PIRSF" id="PIRSF000774">
    <property type="entry name" value="RpoN"/>
    <property type="match status" value="1"/>
</dbReference>
<keyword evidence="6 9" id="KW-0731">Sigma factor</keyword>
<dbReference type="GO" id="GO:0000428">
    <property type="term" value="C:DNA-directed RNA polymerase complex"/>
    <property type="evidence" value="ECO:0007669"/>
    <property type="project" value="UniProtKB-KW"/>
</dbReference>
<keyword evidence="3 9" id="KW-0808">Transferase</keyword>
<dbReference type="GO" id="GO:0016987">
    <property type="term" value="F:sigma factor activity"/>
    <property type="evidence" value="ECO:0007669"/>
    <property type="project" value="UniProtKB-KW"/>
</dbReference>
<dbReference type="InterPro" id="IPR007046">
    <property type="entry name" value="RNA_pol_sigma_54_core-bd"/>
</dbReference>
<dbReference type="Pfam" id="PF04552">
    <property type="entry name" value="Sigma54_DBD"/>
    <property type="match status" value="1"/>
</dbReference>
<name>V8G4X0_9BURK</name>
<dbReference type="OrthoDB" id="9814402at2"/>
<dbReference type="InterPro" id="IPR007634">
    <property type="entry name" value="RNA_pol_sigma_54_DNA-bd"/>
</dbReference>
<dbReference type="RefSeq" id="WP_023951171.1">
    <property type="nucleotide sequence ID" value="NZ_AYSV01000087.1"/>
</dbReference>
<evidence type="ECO:0000259" key="10">
    <source>
        <dbReference type="Pfam" id="PF04552"/>
    </source>
</evidence>
<evidence type="ECO:0000313" key="13">
    <source>
        <dbReference type="Proteomes" id="UP000018766"/>
    </source>
</evidence>
<evidence type="ECO:0000313" key="12">
    <source>
        <dbReference type="EMBL" id="ETD70737.1"/>
    </source>
</evidence>
<dbReference type="GO" id="GO:0006352">
    <property type="term" value="P:DNA-templated transcription initiation"/>
    <property type="evidence" value="ECO:0007669"/>
    <property type="project" value="InterPro"/>
</dbReference>
<keyword evidence="2 9" id="KW-0240">DNA-directed RNA polymerase</keyword>
<evidence type="ECO:0000256" key="7">
    <source>
        <dbReference type="ARBA" id="ARBA00023125"/>
    </source>
</evidence>
<dbReference type="Proteomes" id="UP000018766">
    <property type="component" value="Unassembled WGS sequence"/>
</dbReference>
<gene>
    <name evidence="12" type="ORF">V757_07085</name>
</gene>
<dbReference type="PROSITE" id="PS00718">
    <property type="entry name" value="SIGMA54_2"/>
    <property type="match status" value="1"/>
</dbReference>
<dbReference type="InterPro" id="IPR000394">
    <property type="entry name" value="RNA_pol_sigma_54"/>
</dbReference>
<organism evidence="12 13">
    <name type="scientific">Pelistega indica</name>
    <dbReference type="NCBI Taxonomy" id="1414851"/>
    <lineage>
        <taxon>Bacteria</taxon>
        <taxon>Pseudomonadati</taxon>
        <taxon>Pseudomonadota</taxon>
        <taxon>Betaproteobacteria</taxon>
        <taxon>Burkholderiales</taxon>
        <taxon>Alcaligenaceae</taxon>
        <taxon>Pelistega</taxon>
    </lineage>
</organism>
<evidence type="ECO:0000256" key="4">
    <source>
        <dbReference type="ARBA" id="ARBA00022695"/>
    </source>
</evidence>
<keyword evidence="4 9" id="KW-0548">Nucleotidyltransferase</keyword>
<feature type="domain" description="RNA polymerase sigma factor 54 core-binding" evidence="11">
    <location>
        <begin position="99"/>
        <end position="300"/>
    </location>
</feature>
<dbReference type="PATRIC" id="fig|1414851.3.peg.1456"/>